<organism evidence="1 2">
    <name type="scientific">Lasiodiplodia mahajangana</name>
    <dbReference type="NCBI Taxonomy" id="1108764"/>
    <lineage>
        <taxon>Eukaryota</taxon>
        <taxon>Fungi</taxon>
        <taxon>Dikarya</taxon>
        <taxon>Ascomycota</taxon>
        <taxon>Pezizomycotina</taxon>
        <taxon>Dothideomycetes</taxon>
        <taxon>Dothideomycetes incertae sedis</taxon>
        <taxon>Botryosphaeriales</taxon>
        <taxon>Botryosphaeriaceae</taxon>
        <taxon>Lasiodiplodia</taxon>
    </lineage>
</organism>
<dbReference type="EMBL" id="JAPUUL010000211">
    <property type="protein sequence ID" value="KAJ8131890.1"/>
    <property type="molecule type" value="Genomic_DNA"/>
</dbReference>
<dbReference type="Proteomes" id="UP001153332">
    <property type="component" value="Unassembled WGS sequence"/>
</dbReference>
<protein>
    <submittedName>
        <fullName evidence="1">Uncharacterized protein</fullName>
    </submittedName>
</protein>
<proteinExistence type="predicted"/>
<comment type="caution">
    <text evidence="1">The sequence shown here is derived from an EMBL/GenBank/DDBJ whole genome shotgun (WGS) entry which is preliminary data.</text>
</comment>
<keyword evidence="2" id="KW-1185">Reference proteome</keyword>
<evidence type="ECO:0000313" key="2">
    <source>
        <dbReference type="Proteomes" id="UP001153332"/>
    </source>
</evidence>
<gene>
    <name evidence="1" type="ORF">O1611_g1733</name>
</gene>
<reference evidence="1" key="1">
    <citation type="submission" date="2022-12" db="EMBL/GenBank/DDBJ databases">
        <title>Genome Sequence of Lasiodiplodia mahajangana.</title>
        <authorList>
            <person name="Buettner E."/>
        </authorList>
    </citation>
    <scope>NUCLEOTIDE SEQUENCE</scope>
    <source>
        <strain evidence="1">VT137</strain>
    </source>
</reference>
<evidence type="ECO:0000313" key="1">
    <source>
        <dbReference type="EMBL" id="KAJ8131890.1"/>
    </source>
</evidence>
<sequence length="1134" mass="124579">MRLPSPSQATRSPAAAATAAADGLLPVAPRSKIASTPSTKMPTLQITPDAHDLLQNVADALAKSRKMVIITGAGISTNSGIPDFRSENGLYSLIQDQFERATEASASTNGKKEALEEHDSTTPVVSVTGAVTPTTMSFDINERPLKRRRTSGPSHNALSAASRSNPSLPRNQSPSQNQTDLRQRFLSDTDSISCPRHQDSTQNQVAPIAPPDSSRRVTRSQATALRPTLPRHLTQHSVDSSTSQESVFSEQPPSYDSPQTDTSILDDTPGEPGSHTQSTTGTNTPRRPLAHLTSSSPLSSPPPDLFDPYENANSSTDSSSHEDSDCSDTSETDDTQQSFDFFSSQASSSNLRNMKGRDLFDCNIWADPLKTSVFYRFATSLRQRVKEVEPTITHRFIAQMRDVGKLARVYTQNIDEIEKKIGLSTDLNHGFGNKKRRSMKPQLSESSEKEEAIESLDGSSSGNMDAAQNMHKSEDLVVPQPKPRPSPSPDKGVECVFLHGSLHSLRCFVCGKLCDWDEDDRESRTLSGEQPECPHCAGATAARQEKGKRALGIGKLRPDIVLYGEEHPQSDLISPIVQHDLAASPDLLLVLGTSLRVHGLKVMVKEFAKAVHKKGGKVVFINFTKPSESAWGDVLDYWIEWDCDAWVEDLKTRKPLLWLSHDERLEMDRQRRETLAEKKKEAIRKRESIIEKKRESLGDKKQVPPEQAKPRPPPKNPVAMRNDYQCGAYVVWDIFQTLAKIGGRPFDNLGYTPPTASSHTPVPPAGSSPTPTKEHHCEPGVIPRLQPKVAEKRNRKPLPRRAPNQAQSSQGQPNLSNSSPAPIALSQPSNLSLSAIESTDPMDSTPQHRATTPRTDKPPAKKKRARKSAPATFTAKEHTDHRRKSVNGNKRHERHTGKDRYLQAARELAKSRKTPISGFSAVSNRLPTTPGHTPPLGLESRDPRLLPLPDPTSLQYGASTHLPLPIPAGGAGFSQGPMLPPLHVNWKQSPPSRIVPMEIAPLVGPASPLAEKGPGLSKSHCSYTWHHSTQPIYNDPLVGISRQAGTHRPQWHMESNDENTPSPSDQLRMEAANQLLEALKGPGSPGSRYWSTVLEEQVKTPNYTHCVSVALLNPFQVYSEIVLIAMIFWIAHVN</sequence>
<accession>A0ACC2JWW6</accession>
<name>A0ACC2JWW6_9PEZI</name>